<name>A0AA38CAM4_TAXCH</name>
<feature type="non-terminal residue" evidence="1">
    <location>
        <position position="68"/>
    </location>
</feature>
<sequence length="68" mass="6878">IDLVTVCEEVVKSSFTGGWTRLGIGKAPNVVVGLGVGEGLGVDEGLGIGGGWGEGMNDEERVDMTSLG</sequence>
<dbReference type="AlphaFoldDB" id="A0AA38CAM4"/>
<accession>A0AA38CAM4</accession>
<evidence type="ECO:0000313" key="1">
    <source>
        <dbReference type="EMBL" id="KAH9296315.1"/>
    </source>
</evidence>
<reference evidence="1 2" key="1">
    <citation type="journal article" date="2021" name="Nat. Plants">
        <title>The Taxus genome provides insights into paclitaxel biosynthesis.</title>
        <authorList>
            <person name="Xiong X."/>
            <person name="Gou J."/>
            <person name="Liao Q."/>
            <person name="Li Y."/>
            <person name="Zhou Q."/>
            <person name="Bi G."/>
            <person name="Li C."/>
            <person name="Du R."/>
            <person name="Wang X."/>
            <person name="Sun T."/>
            <person name="Guo L."/>
            <person name="Liang H."/>
            <person name="Lu P."/>
            <person name="Wu Y."/>
            <person name="Zhang Z."/>
            <person name="Ro D.K."/>
            <person name="Shang Y."/>
            <person name="Huang S."/>
            <person name="Yan J."/>
        </authorList>
    </citation>
    <scope>NUCLEOTIDE SEQUENCE [LARGE SCALE GENOMIC DNA]</scope>
    <source>
        <strain evidence="1">Ta-2019</strain>
    </source>
</reference>
<organism evidence="1 2">
    <name type="scientific">Taxus chinensis</name>
    <name type="common">Chinese yew</name>
    <name type="synonym">Taxus wallichiana var. chinensis</name>
    <dbReference type="NCBI Taxonomy" id="29808"/>
    <lineage>
        <taxon>Eukaryota</taxon>
        <taxon>Viridiplantae</taxon>
        <taxon>Streptophyta</taxon>
        <taxon>Embryophyta</taxon>
        <taxon>Tracheophyta</taxon>
        <taxon>Spermatophyta</taxon>
        <taxon>Pinopsida</taxon>
        <taxon>Pinidae</taxon>
        <taxon>Conifers II</taxon>
        <taxon>Cupressales</taxon>
        <taxon>Taxaceae</taxon>
        <taxon>Taxus</taxon>
    </lineage>
</organism>
<gene>
    <name evidence="1" type="ORF">KI387_039903</name>
</gene>
<protein>
    <submittedName>
        <fullName evidence="1">Uncharacterized protein</fullName>
    </submittedName>
</protein>
<dbReference type="EMBL" id="JAHRHJ020000011">
    <property type="protein sequence ID" value="KAH9296315.1"/>
    <property type="molecule type" value="Genomic_DNA"/>
</dbReference>
<evidence type="ECO:0000313" key="2">
    <source>
        <dbReference type="Proteomes" id="UP000824469"/>
    </source>
</evidence>
<feature type="non-terminal residue" evidence="1">
    <location>
        <position position="1"/>
    </location>
</feature>
<comment type="caution">
    <text evidence="1">The sequence shown here is derived from an EMBL/GenBank/DDBJ whole genome shotgun (WGS) entry which is preliminary data.</text>
</comment>
<keyword evidence="2" id="KW-1185">Reference proteome</keyword>
<proteinExistence type="predicted"/>
<dbReference type="Proteomes" id="UP000824469">
    <property type="component" value="Unassembled WGS sequence"/>
</dbReference>